<dbReference type="Proteomes" id="UP000317650">
    <property type="component" value="Chromosome 6"/>
</dbReference>
<evidence type="ECO:0000313" key="2">
    <source>
        <dbReference type="Proteomes" id="UP000317650"/>
    </source>
</evidence>
<sequence>MVRLCCTGVQAAVTIGSATESTHEVMLETERERVESRGFFSTLLGSDSTAEGVGVRGSMVRLCCTGVQAAVTIGSATESTHEWVELYDD</sequence>
<keyword evidence="2" id="KW-1185">Reference proteome</keyword>
<dbReference type="EMBL" id="PYDT01000009">
    <property type="protein sequence ID" value="THU51566.1"/>
    <property type="molecule type" value="Genomic_DNA"/>
</dbReference>
<evidence type="ECO:0000313" key="1">
    <source>
        <dbReference type="EMBL" id="THU51566.1"/>
    </source>
</evidence>
<organism evidence="1 2">
    <name type="scientific">Musa balbisiana</name>
    <name type="common">Banana</name>
    <dbReference type="NCBI Taxonomy" id="52838"/>
    <lineage>
        <taxon>Eukaryota</taxon>
        <taxon>Viridiplantae</taxon>
        <taxon>Streptophyta</taxon>
        <taxon>Embryophyta</taxon>
        <taxon>Tracheophyta</taxon>
        <taxon>Spermatophyta</taxon>
        <taxon>Magnoliopsida</taxon>
        <taxon>Liliopsida</taxon>
        <taxon>Zingiberales</taxon>
        <taxon>Musaceae</taxon>
        <taxon>Musa</taxon>
    </lineage>
</organism>
<proteinExistence type="predicted"/>
<reference evidence="1 2" key="1">
    <citation type="journal article" date="2019" name="Nat. Plants">
        <title>Genome sequencing of Musa balbisiana reveals subgenome evolution and function divergence in polyploid bananas.</title>
        <authorList>
            <person name="Yao X."/>
        </authorList>
    </citation>
    <scope>NUCLEOTIDE SEQUENCE [LARGE SCALE GENOMIC DNA]</scope>
    <source>
        <strain evidence="2">cv. DH-PKW</strain>
        <tissue evidence="1">Leaves</tissue>
    </source>
</reference>
<comment type="caution">
    <text evidence="1">The sequence shown here is derived from an EMBL/GenBank/DDBJ whole genome shotgun (WGS) entry which is preliminary data.</text>
</comment>
<protein>
    <submittedName>
        <fullName evidence="1">Uncharacterized protein</fullName>
    </submittedName>
</protein>
<accession>A0A4V4H4B5</accession>
<dbReference type="AlphaFoldDB" id="A0A4V4H4B5"/>
<gene>
    <name evidence="1" type="ORF">C4D60_Mb06t32370</name>
</gene>
<name>A0A4V4H4B5_MUSBA</name>